<name>A0A1I5LWX1_9BACT</name>
<evidence type="ECO:0000313" key="2">
    <source>
        <dbReference type="Proteomes" id="UP000199227"/>
    </source>
</evidence>
<dbReference type="STRING" id="223786.SAMN05216234_10461"/>
<evidence type="ECO:0008006" key="3">
    <source>
        <dbReference type="Google" id="ProtNLM"/>
    </source>
</evidence>
<dbReference type="Gene3D" id="3.40.630.30">
    <property type="match status" value="1"/>
</dbReference>
<evidence type="ECO:0000313" key="1">
    <source>
        <dbReference type="EMBL" id="SFP01858.1"/>
    </source>
</evidence>
<dbReference type="AlphaFoldDB" id="A0A1I5LWX1"/>
<proteinExistence type="predicted"/>
<accession>A0A1I5LWX1</accession>
<dbReference type="RefSeq" id="WP_092910796.1">
    <property type="nucleotide sequence ID" value="NZ_FOXB01000004.1"/>
</dbReference>
<reference evidence="1 2" key="1">
    <citation type="submission" date="2016-10" db="EMBL/GenBank/DDBJ databases">
        <authorList>
            <person name="de Groot N.N."/>
        </authorList>
    </citation>
    <scope>NUCLEOTIDE SEQUENCE [LARGE SCALE GENOMIC DNA]</scope>
    <source>
        <strain evidence="1 2">EP1-55-1</strain>
    </source>
</reference>
<protein>
    <recommendedName>
        <fullName evidence="3">N-acetyltransferase domain-containing protein</fullName>
    </recommendedName>
</protein>
<dbReference type="EMBL" id="FOXB01000004">
    <property type="protein sequence ID" value="SFP01858.1"/>
    <property type="molecule type" value="Genomic_DNA"/>
</dbReference>
<organism evidence="1 2">
    <name type="scientific">Hydrogenimonas thermophila</name>
    <dbReference type="NCBI Taxonomy" id="223786"/>
    <lineage>
        <taxon>Bacteria</taxon>
        <taxon>Pseudomonadati</taxon>
        <taxon>Campylobacterota</taxon>
        <taxon>Epsilonproteobacteria</taxon>
        <taxon>Campylobacterales</taxon>
        <taxon>Hydrogenimonadaceae</taxon>
        <taxon>Hydrogenimonas</taxon>
    </lineage>
</organism>
<gene>
    <name evidence="1" type="ORF">SAMN05216234_10461</name>
</gene>
<keyword evidence="2" id="KW-1185">Reference proteome</keyword>
<sequence>MKIDKLIQGKDNQIIFGTIGSLLTDKKVHEELGMAITSKDNDEWYVMYNGNDLLGFAVTRKTKSTKALHIRFLYLLDIDQAHKFKKLLIKEIIKNATNDNLKAVWTNDRKKERAWKDLKFNFTERSRGEFGRWEKKL</sequence>
<dbReference type="Proteomes" id="UP000199227">
    <property type="component" value="Unassembled WGS sequence"/>
</dbReference>